<dbReference type="SUPFAM" id="SSF53335">
    <property type="entry name" value="S-adenosyl-L-methionine-dependent methyltransferases"/>
    <property type="match status" value="1"/>
</dbReference>
<dbReference type="InterPro" id="IPR052290">
    <property type="entry name" value="Sphingo_C9-MT"/>
</dbReference>
<dbReference type="EMBL" id="LKEB01000016">
    <property type="protein sequence ID" value="ROW14102.1"/>
    <property type="molecule type" value="Genomic_DNA"/>
</dbReference>
<gene>
    <name evidence="17" type="ORF">VPNG_04140</name>
</gene>
<evidence type="ECO:0000256" key="5">
    <source>
        <dbReference type="ARBA" id="ARBA00022516"/>
    </source>
</evidence>
<dbReference type="InParanoid" id="A0A423XDF6"/>
<evidence type="ECO:0000256" key="15">
    <source>
        <dbReference type="SAM" id="MobiDB-lite"/>
    </source>
</evidence>
<evidence type="ECO:0000313" key="18">
    <source>
        <dbReference type="Proteomes" id="UP000285146"/>
    </source>
</evidence>
<evidence type="ECO:0000256" key="14">
    <source>
        <dbReference type="ARBA" id="ARBA00039020"/>
    </source>
</evidence>
<dbReference type="CDD" id="cd02440">
    <property type="entry name" value="AdoMet_MTases"/>
    <property type="match status" value="1"/>
</dbReference>
<keyword evidence="18" id="KW-1185">Reference proteome</keyword>
<evidence type="ECO:0000256" key="6">
    <source>
        <dbReference type="ARBA" id="ARBA00022603"/>
    </source>
</evidence>
<evidence type="ECO:0000313" key="17">
    <source>
        <dbReference type="EMBL" id="ROW14102.1"/>
    </source>
</evidence>
<dbReference type="GO" id="GO:0006665">
    <property type="term" value="P:sphingolipid metabolic process"/>
    <property type="evidence" value="ECO:0007669"/>
    <property type="project" value="UniProtKB-KW"/>
</dbReference>
<evidence type="ECO:0000256" key="1">
    <source>
        <dbReference type="ARBA" id="ARBA00004141"/>
    </source>
</evidence>
<dbReference type="GO" id="GO:0008168">
    <property type="term" value="F:methyltransferase activity"/>
    <property type="evidence" value="ECO:0007669"/>
    <property type="project" value="UniProtKB-KW"/>
</dbReference>
<feature type="compositionally biased region" description="Basic and acidic residues" evidence="15">
    <location>
        <begin position="1"/>
        <end position="13"/>
    </location>
</feature>
<keyword evidence="12" id="KW-0443">Lipid metabolism</keyword>
<comment type="similarity">
    <text evidence="4">Belongs to the CFA/CMAS family.</text>
</comment>
<dbReference type="PANTHER" id="PTHR45197:SF1">
    <property type="entry name" value="SPHINGOLIPID C9-METHYLTRANSFERASE A-RELATED"/>
    <property type="match status" value="1"/>
</dbReference>
<keyword evidence="5" id="KW-0444">Lipid biosynthesis</keyword>
<evidence type="ECO:0000256" key="7">
    <source>
        <dbReference type="ARBA" id="ARBA00022679"/>
    </source>
</evidence>
<evidence type="ECO:0000256" key="4">
    <source>
        <dbReference type="ARBA" id="ARBA00010815"/>
    </source>
</evidence>
<keyword evidence="7" id="KW-0808">Transferase</keyword>
<dbReference type="AlphaFoldDB" id="A0A423XDF6"/>
<comment type="subcellular location">
    <subcellularLocation>
        <location evidence="1">Membrane</location>
        <topology evidence="1">Multi-pass membrane protein</topology>
    </subcellularLocation>
</comment>
<dbReference type="GO" id="GO:0016020">
    <property type="term" value="C:membrane"/>
    <property type="evidence" value="ECO:0007669"/>
    <property type="project" value="UniProtKB-SubCell"/>
</dbReference>
<evidence type="ECO:0000256" key="12">
    <source>
        <dbReference type="ARBA" id="ARBA00023098"/>
    </source>
</evidence>
<feature type="transmembrane region" description="Helical" evidence="16">
    <location>
        <begin position="54"/>
        <end position="73"/>
    </location>
</feature>
<dbReference type="PANTHER" id="PTHR45197">
    <property type="entry name" value="SYNTHASE, PUTATIVE (AFU_ORTHOLOGUE AFUA_7G04190)-RELATED"/>
    <property type="match status" value="1"/>
</dbReference>
<protein>
    <recommendedName>
        <fullName evidence="14">sphingolipid C(9)-methyltransferase</fullName>
        <ecNumber evidence="14">2.1.1.317</ecNumber>
    </recommendedName>
</protein>
<proteinExistence type="inferred from homology"/>
<dbReference type="Proteomes" id="UP000285146">
    <property type="component" value="Unassembled WGS sequence"/>
</dbReference>
<feature type="transmembrane region" description="Helical" evidence="16">
    <location>
        <begin position="82"/>
        <end position="101"/>
    </location>
</feature>
<evidence type="ECO:0000256" key="8">
    <source>
        <dbReference type="ARBA" id="ARBA00022691"/>
    </source>
</evidence>
<dbReference type="Gene3D" id="3.40.50.150">
    <property type="entry name" value="Vaccinia Virus protein VP39"/>
    <property type="match status" value="1"/>
</dbReference>
<name>A0A423XDF6_9PEZI</name>
<keyword evidence="9 16" id="KW-0812">Transmembrane</keyword>
<keyword evidence="11 16" id="KW-1133">Transmembrane helix</keyword>
<feature type="region of interest" description="Disordered" evidence="15">
    <location>
        <begin position="1"/>
        <end position="28"/>
    </location>
</feature>
<comment type="pathway">
    <text evidence="3">Sphingolipid metabolism.</text>
</comment>
<dbReference type="Pfam" id="PF02353">
    <property type="entry name" value="CMAS"/>
    <property type="match status" value="1"/>
</dbReference>
<dbReference type="EC" id="2.1.1.317" evidence="14"/>
<evidence type="ECO:0000256" key="3">
    <source>
        <dbReference type="ARBA" id="ARBA00004991"/>
    </source>
</evidence>
<evidence type="ECO:0000256" key="10">
    <source>
        <dbReference type="ARBA" id="ARBA00022919"/>
    </source>
</evidence>
<keyword evidence="8" id="KW-0949">S-adenosyl-L-methionine</keyword>
<keyword evidence="6" id="KW-0489">Methyltransferase</keyword>
<dbReference type="GO" id="GO:0032259">
    <property type="term" value="P:methylation"/>
    <property type="evidence" value="ECO:0007669"/>
    <property type="project" value="UniProtKB-KW"/>
</dbReference>
<organism evidence="17 18">
    <name type="scientific">Cytospora leucostoma</name>
    <dbReference type="NCBI Taxonomy" id="1230097"/>
    <lineage>
        <taxon>Eukaryota</taxon>
        <taxon>Fungi</taxon>
        <taxon>Dikarya</taxon>
        <taxon>Ascomycota</taxon>
        <taxon>Pezizomycotina</taxon>
        <taxon>Sordariomycetes</taxon>
        <taxon>Sordariomycetidae</taxon>
        <taxon>Diaporthales</taxon>
        <taxon>Cytosporaceae</taxon>
        <taxon>Cytospora</taxon>
    </lineage>
</organism>
<comment type="caution">
    <text evidence="17">The sequence shown here is derived from an EMBL/GenBank/DDBJ whole genome shotgun (WGS) entry which is preliminary data.</text>
</comment>
<evidence type="ECO:0000256" key="13">
    <source>
        <dbReference type="ARBA" id="ARBA00023136"/>
    </source>
</evidence>
<sequence length="509" mass="57691">MATHDTSKKDSLFKETPPAPNPTFQTGKECGVRTTSYPAIKNAPLPADGPGNDSFSNGLLFTILVGVPAYLSWEVGGSFKTVLLFALLTTVPILLGFWSVASRICPRINEKAKFPGRPVEHYLTFKNSLDRAKYCGSHRIPIETFTLKYFDGEVDFNGDALDILEYRHDWASWGFTWSLFGHILFQFVPDVLWHSRSQDEEQVRGHYDRGDDFYAWFLGPRMLYTTGIISDPNREETLEELQDNKLAIICDKIGLKPGDKVLDIGCGWGTLATYASINYGAKVTGITLGKNQTAWGNRWLREAGIPQGQSQIFCMDYRDLPQGEKFDKITCVEMAEHVGIRRITKFFRQCYNLLEDDGVLYWQMAGLRKAWQYEDLNWGLFMNKYIFPGADASTPLNNYIDFVESAGWEVKSVDTCGIHYSATLWRWYRNWLSNKEKVVAKYGARWFRIWKYFLASGTIASRQGTATVYQVTLVKNINSTHRIEGVSTQHGLHGALASARAAGRATFPK</sequence>
<reference evidence="17 18" key="1">
    <citation type="submission" date="2015-09" db="EMBL/GenBank/DDBJ databases">
        <title>Host preference determinants of Valsa canker pathogens revealed by comparative genomics.</title>
        <authorList>
            <person name="Yin Z."/>
            <person name="Huang L."/>
        </authorList>
    </citation>
    <scope>NUCLEOTIDE SEQUENCE [LARGE SCALE GENOMIC DNA]</scope>
    <source>
        <strain evidence="17 18">SXYLt</strain>
    </source>
</reference>
<comment type="pathway">
    <text evidence="2">Lipid metabolism; sphingolipid metabolism.</text>
</comment>
<dbReference type="STRING" id="1230097.A0A423XDF6"/>
<dbReference type="InterPro" id="IPR029063">
    <property type="entry name" value="SAM-dependent_MTases_sf"/>
</dbReference>
<keyword evidence="10" id="KW-0746">Sphingolipid metabolism</keyword>
<evidence type="ECO:0000256" key="9">
    <source>
        <dbReference type="ARBA" id="ARBA00022692"/>
    </source>
</evidence>
<evidence type="ECO:0000256" key="2">
    <source>
        <dbReference type="ARBA" id="ARBA00004760"/>
    </source>
</evidence>
<evidence type="ECO:0000256" key="16">
    <source>
        <dbReference type="SAM" id="Phobius"/>
    </source>
</evidence>
<evidence type="ECO:0000256" key="11">
    <source>
        <dbReference type="ARBA" id="ARBA00022989"/>
    </source>
</evidence>
<accession>A0A423XDF6</accession>
<keyword evidence="13 16" id="KW-0472">Membrane</keyword>
<dbReference type="OrthoDB" id="412182at2759"/>